<evidence type="ECO:0000256" key="6">
    <source>
        <dbReference type="ARBA" id="ARBA00023136"/>
    </source>
</evidence>
<name>A0A0E3JQF1_CLOSL</name>
<evidence type="ECO:0000313" key="10">
    <source>
        <dbReference type="Proteomes" id="UP000033115"/>
    </source>
</evidence>
<dbReference type="SUPFAM" id="SSF103481">
    <property type="entry name" value="Multidrug resistance efflux transporter EmrE"/>
    <property type="match status" value="2"/>
</dbReference>
<comment type="similarity">
    <text evidence="2">Belongs to the EamA transporter family.</text>
</comment>
<keyword evidence="4 7" id="KW-0812">Transmembrane</keyword>
<accession>A0A0E3JQF1</accession>
<proteinExistence type="inferred from homology"/>
<feature type="domain" description="EamA" evidence="8">
    <location>
        <begin position="13"/>
        <end position="143"/>
    </location>
</feature>
<feature type="transmembrane region" description="Helical" evidence="7">
    <location>
        <begin position="42"/>
        <end position="60"/>
    </location>
</feature>
<dbReference type="KEGG" id="csq:CSCA_3710"/>
<feature type="transmembrane region" description="Helical" evidence="7">
    <location>
        <begin position="245"/>
        <end position="265"/>
    </location>
</feature>
<feature type="transmembrane region" description="Helical" evidence="7">
    <location>
        <begin position="157"/>
        <end position="176"/>
    </location>
</feature>
<dbReference type="AlphaFoldDB" id="A0A0E3JQF1"/>
<feature type="transmembrane region" description="Helical" evidence="7">
    <location>
        <begin position="215"/>
        <end position="233"/>
    </location>
</feature>
<feature type="transmembrane region" description="Helical" evidence="7">
    <location>
        <begin position="183"/>
        <end position="203"/>
    </location>
</feature>
<keyword evidence="3" id="KW-1003">Cell membrane</keyword>
<protein>
    <recommendedName>
        <fullName evidence="8">EamA domain-containing protein</fullName>
    </recommendedName>
</protein>
<sequence>MEKVRGDSKKSFWADMSLFLTALLWGGGFVAVKDAVSNVTPFYMLAIRFLAASIFLTVVFRKKFKGIRKQDIVSGSIVGVFLFLSMAAQTIGIQYTAAGKQAFLTTVYVVIIPFFVWIVDKKKPDAYSIMSALLTFIGISFLSISSEFKLSMNLGDWITLVSAFLFAAHIVSIAHFTKDTNPIVLSVLQMSFAGIMSLIFALIFEGKFIGINSNAVFSMFYIIIFSTTIPFLIQNVAQKYTHPNHAGIILSFESVFGAILSVIFLRDVFTINMILGCIIIFIAVIICETKLSFLKNIKKSDL</sequence>
<gene>
    <name evidence="9" type="ORF">CSCA_3710</name>
</gene>
<dbReference type="InterPro" id="IPR051258">
    <property type="entry name" value="Diverse_Substrate_Transporter"/>
</dbReference>
<dbReference type="HOGENOM" id="CLU_033863_21_3_9"/>
<organism evidence="9 10">
    <name type="scientific">Clostridium scatologenes</name>
    <dbReference type="NCBI Taxonomy" id="1548"/>
    <lineage>
        <taxon>Bacteria</taxon>
        <taxon>Bacillati</taxon>
        <taxon>Bacillota</taxon>
        <taxon>Clostridia</taxon>
        <taxon>Eubacteriales</taxon>
        <taxon>Clostridiaceae</taxon>
        <taxon>Clostridium</taxon>
    </lineage>
</organism>
<keyword evidence="6 7" id="KW-0472">Membrane</keyword>
<feature type="transmembrane region" description="Helical" evidence="7">
    <location>
        <begin position="72"/>
        <end position="95"/>
    </location>
</feature>
<evidence type="ECO:0000256" key="3">
    <source>
        <dbReference type="ARBA" id="ARBA00022475"/>
    </source>
</evidence>
<dbReference type="RefSeq" id="WP_029162721.1">
    <property type="nucleotide sequence ID" value="NZ_CP009933.1"/>
</dbReference>
<evidence type="ECO:0000256" key="2">
    <source>
        <dbReference type="ARBA" id="ARBA00007362"/>
    </source>
</evidence>
<dbReference type="InterPro" id="IPR000620">
    <property type="entry name" value="EamA_dom"/>
</dbReference>
<feature type="transmembrane region" description="Helical" evidence="7">
    <location>
        <begin position="126"/>
        <end position="145"/>
    </location>
</feature>
<evidence type="ECO:0000256" key="4">
    <source>
        <dbReference type="ARBA" id="ARBA00022692"/>
    </source>
</evidence>
<dbReference type="PANTHER" id="PTHR42920">
    <property type="entry name" value="OS03G0707200 PROTEIN-RELATED"/>
    <property type="match status" value="1"/>
</dbReference>
<dbReference type="PANTHER" id="PTHR42920:SF5">
    <property type="entry name" value="EAMA DOMAIN-CONTAINING PROTEIN"/>
    <property type="match status" value="1"/>
</dbReference>
<feature type="transmembrane region" description="Helical" evidence="7">
    <location>
        <begin position="271"/>
        <end position="293"/>
    </location>
</feature>
<keyword evidence="5 7" id="KW-1133">Transmembrane helix</keyword>
<feature type="domain" description="EamA" evidence="8">
    <location>
        <begin position="154"/>
        <end position="286"/>
    </location>
</feature>
<evidence type="ECO:0000256" key="5">
    <source>
        <dbReference type="ARBA" id="ARBA00022989"/>
    </source>
</evidence>
<feature type="transmembrane region" description="Helical" evidence="7">
    <location>
        <begin position="12"/>
        <end position="30"/>
    </location>
</feature>
<dbReference type="EMBL" id="CP009933">
    <property type="protein sequence ID" value="AKA70835.1"/>
    <property type="molecule type" value="Genomic_DNA"/>
</dbReference>
<evidence type="ECO:0000259" key="8">
    <source>
        <dbReference type="Pfam" id="PF00892"/>
    </source>
</evidence>
<feature type="transmembrane region" description="Helical" evidence="7">
    <location>
        <begin position="101"/>
        <end position="119"/>
    </location>
</feature>
<comment type="subcellular location">
    <subcellularLocation>
        <location evidence="1">Cell membrane</location>
        <topology evidence="1">Multi-pass membrane protein</topology>
    </subcellularLocation>
</comment>
<keyword evidence="10" id="KW-1185">Reference proteome</keyword>
<reference evidence="9 10" key="1">
    <citation type="journal article" date="2015" name="J. Biotechnol.">
        <title>Complete genome sequence of a malodorant-producing acetogen, Clostridium scatologenes ATCC 25775(T).</title>
        <authorList>
            <person name="Zhu Z."/>
            <person name="Guo T."/>
            <person name="Zheng H."/>
            <person name="Song T."/>
            <person name="Ouyang P."/>
            <person name="Xie J."/>
        </authorList>
    </citation>
    <scope>NUCLEOTIDE SEQUENCE [LARGE SCALE GENOMIC DNA]</scope>
    <source>
        <strain evidence="9 10">ATCC 25775</strain>
    </source>
</reference>
<dbReference type="InterPro" id="IPR037185">
    <property type="entry name" value="EmrE-like"/>
</dbReference>
<dbReference type="Pfam" id="PF00892">
    <property type="entry name" value="EamA"/>
    <property type="match status" value="2"/>
</dbReference>
<dbReference type="STRING" id="1548.CSCA_3710"/>
<dbReference type="Proteomes" id="UP000033115">
    <property type="component" value="Chromosome"/>
</dbReference>
<evidence type="ECO:0000256" key="1">
    <source>
        <dbReference type="ARBA" id="ARBA00004651"/>
    </source>
</evidence>
<evidence type="ECO:0000256" key="7">
    <source>
        <dbReference type="SAM" id="Phobius"/>
    </source>
</evidence>
<evidence type="ECO:0000313" key="9">
    <source>
        <dbReference type="EMBL" id="AKA70835.1"/>
    </source>
</evidence>
<dbReference type="GO" id="GO:0005886">
    <property type="term" value="C:plasma membrane"/>
    <property type="evidence" value="ECO:0007669"/>
    <property type="project" value="UniProtKB-SubCell"/>
</dbReference>